<dbReference type="InterPro" id="IPR036527">
    <property type="entry name" value="SCP2_sterol-bd_dom_sf"/>
</dbReference>
<dbReference type="Gene3D" id="3.60.15.30">
    <property type="entry name" value="Metallo-beta-lactamase domain"/>
    <property type="match status" value="1"/>
</dbReference>
<dbReference type="PANTHER" id="PTHR43223:SF2">
    <property type="entry name" value="METALLO-BETA-LACTAMASE DOMAIN-CONTAINING PROTEIN"/>
    <property type="match status" value="1"/>
</dbReference>
<evidence type="ECO:0000256" key="1">
    <source>
        <dbReference type="ARBA" id="ARBA00022723"/>
    </source>
</evidence>
<name>A0ABP9F3R3_9GAMM</name>
<keyword evidence="3" id="KW-0862">Zinc</keyword>
<evidence type="ECO:0000256" key="2">
    <source>
        <dbReference type="ARBA" id="ARBA00022801"/>
    </source>
</evidence>
<evidence type="ECO:0000259" key="5">
    <source>
        <dbReference type="Pfam" id="PF14864"/>
    </source>
</evidence>
<protein>
    <recommendedName>
        <fullName evidence="8">Alkyl sulfatase BDS1, metallo-beta-lactamase superfamily</fullName>
    </recommendedName>
</protein>
<organism evidence="6 7">
    <name type="scientific">Ferrimonas pelagia</name>
    <dbReference type="NCBI Taxonomy" id="1177826"/>
    <lineage>
        <taxon>Bacteria</taxon>
        <taxon>Pseudomonadati</taxon>
        <taxon>Pseudomonadota</taxon>
        <taxon>Gammaproteobacteria</taxon>
        <taxon>Alteromonadales</taxon>
        <taxon>Ferrimonadaceae</taxon>
        <taxon>Ferrimonas</taxon>
    </lineage>
</organism>
<dbReference type="Pfam" id="PF14864">
    <property type="entry name" value="Alkyl_sulf_C"/>
    <property type="match status" value="1"/>
</dbReference>
<dbReference type="PANTHER" id="PTHR43223">
    <property type="entry name" value="ALKYL/ARYL-SULFATASE"/>
    <property type="match status" value="1"/>
</dbReference>
<feature type="domain" description="Alkyl sulfatase C-terminal" evidence="5">
    <location>
        <begin position="481"/>
        <end position="579"/>
    </location>
</feature>
<evidence type="ECO:0008006" key="8">
    <source>
        <dbReference type="Google" id="ProtNLM"/>
    </source>
</evidence>
<dbReference type="Gene3D" id="3.30.1050.10">
    <property type="entry name" value="SCP2 sterol-binding domain"/>
    <property type="match status" value="1"/>
</dbReference>
<evidence type="ECO:0000259" key="4">
    <source>
        <dbReference type="Pfam" id="PF14863"/>
    </source>
</evidence>
<dbReference type="InterPro" id="IPR052195">
    <property type="entry name" value="Bact_Alkyl/Aryl-Sulfatase"/>
</dbReference>
<evidence type="ECO:0000313" key="7">
    <source>
        <dbReference type="Proteomes" id="UP001499988"/>
    </source>
</evidence>
<evidence type="ECO:0000313" key="6">
    <source>
        <dbReference type="EMBL" id="GAA4893680.1"/>
    </source>
</evidence>
<dbReference type="InterPro" id="IPR036866">
    <property type="entry name" value="RibonucZ/Hydroxyglut_hydro"/>
</dbReference>
<dbReference type="InterPro" id="IPR029228">
    <property type="entry name" value="Alkyl_sulf_dimr"/>
</dbReference>
<dbReference type="SUPFAM" id="SSF55718">
    <property type="entry name" value="SCP-like"/>
    <property type="match status" value="1"/>
</dbReference>
<reference evidence="7" key="1">
    <citation type="journal article" date="2019" name="Int. J. Syst. Evol. Microbiol.">
        <title>The Global Catalogue of Microorganisms (GCM) 10K type strain sequencing project: providing services to taxonomists for standard genome sequencing and annotation.</title>
        <authorList>
            <consortium name="The Broad Institute Genomics Platform"/>
            <consortium name="The Broad Institute Genome Sequencing Center for Infectious Disease"/>
            <person name="Wu L."/>
            <person name="Ma J."/>
        </authorList>
    </citation>
    <scope>NUCLEOTIDE SEQUENCE [LARGE SCALE GENOMIC DNA]</scope>
    <source>
        <strain evidence="7">JCM 18401</strain>
    </source>
</reference>
<dbReference type="InterPro" id="IPR029229">
    <property type="entry name" value="Alkyl_sulf_C"/>
</dbReference>
<sequence length="597" mass="65994">MHEISPYYSGERATKVSPYNGALVSDVMYESIVTDEENLGNYPPNVVTHHLVADGVHTFNVGGILNVHVVETDNGIVVYDTAKDLKEGKIVYDALRKVTDKPVLAIMYSHEHYVGGTQVFFDEEEKRGNTDIMVIGHHGHNESLAASVAGVALHKEASDILLARAGHQFYNFIEDEGVRGCGHTHRLDILTPRGPVDVDTPITVDGQKMTIDGKEFVFYIDGITSDTAQQLMVHIPEQGVVMNNLIWGFYPNIYSLRGGAYRNPQVWIEGLEKMEALEADILLSSHAKSVAGKEVSQHTIEVYQDSLSTVLNQTLKGMLTGATPAEIAYEVDVPKAIAGEPILRQDYGEIVTMVPQIYSAVLGSYNGVAADAVPMHPVAEADMIIRGMGGQEATLKFAKGELEKGNFHYAVKLGNHLVNFDNQNQDNIDFAIDSLYAMAESTESHNLRSWYLTRARILKGEVALPKVMPAMPEFLARDVVNYVDSYRIRLNHERAGDTRARIGFEFESGAQVSLDIRNGVSYSRDTLADADVVIKMADVQFIKLYNNMATIDMMVEAGEANIASGDLKTAQQLLGLYDPVYDWQNDEGLQYLMSLLK</sequence>
<evidence type="ECO:0000256" key="3">
    <source>
        <dbReference type="ARBA" id="ARBA00022833"/>
    </source>
</evidence>
<dbReference type="Gene3D" id="1.25.40.880">
    <property type="entry name" value="Alkyl sulfatase, dimerisation domain"/>
    <property type="match status" value="1"/>
</dbReference>
<dbReference type="Pfam" id="PF14863">
    <property type="entry name" value="Alkyl_sulf_dimr"/>
    <property type="match status" value="1"/>
</dbReference>
<comment type="caution">
    <text evidence="6">The sequence shown here is derived from an EMBL/GenBank/DDBJ whole genome shotgun (WGS) entry which is preliminary data.</text>
</comment>
<dbReference type="Proteomes" id="UP001499988">
    <property type="component" value="Unassembled WGS sequence"/>
</dbReference>
<keyword evidence="7" id="KW-1185">Reference proteome</keyword>
<feature type="domain" description="Alkyl sulfatase dimerisation" evidence="4">
    <location>
        <begin position="323"/>
        <end position="459"/>
    </location>
</feature>
<gene>
    <name evidence="6" type="ORF">GCM10023333_28560</name>
</gene>
<proteinExistence type="predicted"/>
<accession>A0ABP9F3R3</accession>
<dbReference type="EMBL" id="BAABJZ010000091">
    <property type="protein sequence ID" value="GAA4893680.1"/>
    <property type="molecule type" value="Genomic_DNA"/>
</dbReference>
<keyword evidence="1" id="KW-0479">Metal-binding</keyword>
<dbReference type="SUPFAM" id="SSF56281">
    <property type="entry name" value="Metallo-hydrolase/oxidoreductase"/>
    <property type="match status" value="1"/>
</dbReference>
<dbReference type="InterPro" id="IPR038536">
    <property type="entry name" value="Alkyl/aryl-sulf_dimr_sf"/>
</dbReference>
<keyword evidence="2" id="KW-0378">Hydrolase</keyword>